<feature type="compositionally biased region" description="Basic residues" evidence="1">
    <location>
        <begin position="569"/>
        <end position="579"/>
    </location>
</feature>
<name>S2JTG5_MUCC1</name>
<evidence type="ECO:0000313" key="3">
    <source>
        <dbReference type="Proteomes" id="UP000014254"/>
    </source>
</evidence>
<sequence length="579" mass="65200">MKIPQRATAYLNDTLYDKWSFPHVVDLIKEELSLNHKDSFSVLDQILRKDFKGVAKANEWMNKWKSLIKQYEKTKETPTGTKKPSYNVNVNTAKNMFNNYQGTQTICSTFNETPIASSGAPISTSSTLTTTAFDDQASTSDSLASTSGTGAAKSAVGDKFASLFDDEDEDDSATSNQERFRRELYKAVYLHFKGGQDLFLVARLNKLAQGLVPRNLSEALDLLSYCLLNKNMSPNEKNALKLSTSHILCFSGPTATVFARYFDKQSPNIRILFEQAKSHSTHFSTVTGLSEEVRNTVQNLIETTTEELPLRLKITEKKLQLLEGGRHNSEEMQALDVIEYLVSMMRRKEQRHSSELAFYRVTAHIMDIILSNSSLKLVDGENCSQATKNEQKANQKVFCDDDDAKKSIGRKIDMIVSDKGCELSSSEWKKQATSPLTIEQQHVKNIRTNASMLKKMLSLCGEDALMCVVGMEWLGLVGCVYSVEKLNDVYVMDEAGTLIVPDTLSTLSLIVDTLDMLYKIKQHHEKLATILEPAMERSKLSRQLNKLRSAAEMEEDDTTNPIFFTPTNKRQKKSYTSHQ</sequence>
<keyword evidence="3" id="KW-1185">Reference proteome</keyword>
<dbReference type="OrthoDB" id="2231745at2759"/>
<dbReference type="InParanoid" id="S2JTG5"/>
<evidence type="ECO:0000256" key="1">
    <source>
        <dbReference type="SAM" id="MobiDB-lite"/>
    </source>
</evidence>
<gene>
    <name evidence="2" type="ORF">HMPREF1544_07124</name>
</gene>
<dbReference type="VEuPathDB" id="FungiDB:HMPREF1544_07124"/>
<evidence type="ECO:0000313" key="2">
    <source>
        <dbReference type="EMBL" id="EPB86048.1"/>
    </source>
</evidence>
<protein>
    <submittedName>
        <fullName evidence="2">Uncharacterized protein</fullName>
    </submittedName>
</protein>
<proteinExistence type="predicted"/>
<accession>S2JTG5</accession>
<dbReference type="AlphaFoldDB" id="S2JTG5"/>
<feature type="compositionally biased region" description="Polar residues" evidence="1">
    <location>
        <begin position="559"/>
        <end position="568"/>
    </location>
</feature>
<dbReference type="Proteomes" id="UP000014254">
    <property type="component" value="Unassembled WGS sequence"/>
</dbReference>
<dbReference type="EMBL" id="KE123997">
    <property type="protein sequence ID" value="EPB86048.1"/>
    <property type="molecule type" value="Genomic_DNA"/>
</dbReference>
<reference evidence="3" key="1">
    <citation type="submission" date="2013-05" db="EMBL/GenBank/DDBJ databases">
        <title>The Genome sequence of Mucor circinelloides f. circinelloides 1006PhL.</title>
        <authorList>
            <consortium name="The Broad Institute Genomics Platform"/>
            <person name="Cuomo C."/>
            <person name="Earl A."/>
            <person name="Findley K."/>
            <person name="Lee S.C."/>
            <person name="Walker B."/>
            <person name="Young S."/>
            <person name="Zeng Q."/>
            <person name="Gargeya S."/>
            <person name="Fitzgerald M."/>
            <person name="Haas B."/>
            <person name="Abouelleil A."/>
            <person name="Allen A.W."/>
            <person name="Alvarado L."/>
            <person name="Arachchi H.M."/>
            <person name="Berlin A.M."/>
            <person name="Chapman S.B."/>
            <person name="Gainer-Dewar J."/>
            <person name="Goldberg J."/>
            <person name="Griggs A."/>
            <person name="Gujja S."/>
            <person name="Hansen M."/>
            <person name="Howarth C."/>
            <person name="Imamovic A."/>
            <person name="Ireland A."/>
            <person name="Larimer J."/>
            <person name="McCowan C."/>
            <person name="Murphy C."/>
            <person name="Pearson M."/>
            <person name="Poon T.W."/>
            <person name="Priest M."/>
            <person name="Roberts A."/>
            <person name="Saif S."/>
            <person name="Shea T."/>
            <person name="Sisk P."/>
            <person name="Sykes S."/>
            <person name="Wortman J."/>
            <person name="Nusbaum C."/>
            <person name="Birren B."/>
        </authorList>
    </citation>
    <scope>NUCLEOTIDE SEQUENCE [LARGE SCALE GENOMIC DNA]</scope>
    <source>
        <strain evidence="3">1006PhL</strain>
    </source>
</reference>
<feature type="region of interest" description="Disordered" evidence="1">
    <location>
        <begin position="550"/>
        <end position="579"/>
    </location>
</feature>
<organism evidence="2 3">
    <name type="scientific">Mucor circinelloides f. circinelloides (strain 1006PhL)</name>
    <name type="common">Mucormycosis agent</name>
    <name type="synonym">Calyptromyces circinelloides</name>
    <dbReference type="NCBI Taxonomy" id="1220926"/>
    <lineage>
        <taxon>Eukaryota</taxon>
        <taxon>Fungi</taxon>
        <taxon>Fungi incertae sedis</taxon>
        <taxon>Mucoromycota</taxon>
        <taxon>Mucoromycotina</taxon>
        <taxon>Mucoromycetes</taxon>
        <taxon>Mucorales</taxon>
        <taxon>Mucorineae</taxon>
        <taxon>Mucoraceae</taxon>
        <taxon>Mucor</taxon>
    </lineage>
</organism>